<accession>A0AB38A5U1</accession>
<dbReference type="PANTHER" id="PTHR46124:SF2">
    <property type="entry name" value="D-AMINOACYL-TRNA DEACYLASE"/>
    <property type="match status" value="1"/>
</dbReference>
<dbReference type="InterPro" id="IPR001130">
    <property type="entry name" value="TatD-like"/>
</dbReference>
<reference evidence="1 2" key="1">
    <citation type="submission" date="2016-10" db="EMBL/GenBank/DDBJ databases">
        <authorList>
            <person name="Varghese N."/>
            <person name="Submissions S."/>
        </authorList>
    </citation>
    <scope>NUCLEOTIDE SEQUENCE [LARGE SCALE GENOMIC DNA]</scope>
    <source>
        <strain evidence="1 2">DSM 20586</strain>
    </source>
</reference>
<dbReference type="SUPFAM" id="SSF51556">
    <property type="entry name" value="Metallo-dependent hydrolases"/>
    <property type="match status" value="1"/>
</dbReference>
<evidence type="ECO:0000313" key="1">
    <source>
        <dbReference type="EMBL" id="SEB55818.1"/>
    </source>
</evidence>
<name>A0AB38A5U1_9ACTN</name>
<evidence type="ECO:0000313" key="2">
    <source>
        <dbReference type="Proteomes" id="UP000183687"/>
    </source>
</evidence>
<dbReference type="CDD" id="cd01310">
    <property type="entry name" value="TatD_DNAse"/>
    <property type="match status" value="1"/>
</dbReference>
<proteinExistence type="predicted"/>
<dbReference type="GO" id="GO:0005829">
    <property type="term" value="C:cytosol"/>
    <property type="evidence" value="ECO:0007669"/>
    <property type="project" value="TreeGrafter"/>
</dbReference>
<dbReference type="EMBL" id="FNSH01000001">
    <property type="protein sequence ID" value="SEB55818.1"/>
    <property type="molecule type" value="Genomic_DNA"/>
</dbReference>
<protein>
    <submittedName>
        <fullName evidence="1">TatD DNase family protein</fullName>
    </submittedName>
</protein>
<dbReference type="Pfam" id="PF01026">
    <property type="entry name" value="TatD_DNase"/>
    <property type="match status" value="1"/>
</dbReference>
<dbReference type="Proteomes" id="UP000183687">
    <property type="component" value="Unassembled WGS sequence"/>
</dbReference>
<gene>
    <name evidence="1" type="ORF">SAMN04489746_0598</name>
</gene>
<dbReference type="PANTHER" id="PTHR46124">
    <property type="entry name" value="D-AMINOACYL-TRNA DEACYLASE"/>
    <property type="match status" value="1"/>
</dbReference>
<comment type="caution">
    <text evidence="1">The sequence shown here is derived from an EMBL/GenBank/DDBJ whole genome shotgun (WGS) entry which is preliminary data.</text>
</comment>
<sequence length="359" mass="39424">MTTQSQELWASQQEALYAAIQKQGVLAALGIKDGTLFFDKKHRPAPAAQPLAPVADTHGHLTSFEQTTAAAALARAALAGVRMLVVPLDQIDEIPRLFTTVADCIAWLDAQVEEAHELLELCAHEGLTAPEIAGYETVPPLLDSVYIVAGAHPYSAQVYMDEPAQARAKLEEFLASPRCVGVGEIGIDFGLYNTLPAQVQKQALLDQLRIAQEHQLCVELHIRDANEPNNAQAHELVLEVLEEVGVPKQGIELHCYTDGPKVLQPFIDKGVYAAFGGACTFKRSDDVREALALMPLDRVLSETDCPYMAPVPLRGKECEPSMIMHTVDCIARVKQDTAQLPREQIYKSLWDNAHRFFAL</sequence>
<dbReference type="GO" id="GO:0016788">
    <property type="term" value="F:hydrolase activity, acting on ester bonds"/>
    <property type="evidence" value="ECO:0007669"/>
    <property type="project" value="InterPro"/>
</dbReference>
<dbReference type="AlphaFoldDB" id="A0AB38A5U1"/>
<dbReference type="RefSeq" id="WP_057002067.1">
    <property type="nucleotide sequence ID" value="NZ_FNSH01000001.1"/>
</dbReference>
<organism evidence="1 2">
    <name type="scientific">Atopobium minutum</name>
    <dbReference type="NCBI Taxonomy" id="1381"/>
    <lineage>
        <taxon>Bacteria</taxon>
        <taxon>Bacillati</taxon>
        <taxon>Actinomycetota</taxon>
        <taxon>Coriobacteriia</taxon>
        <taxon>Coriobacteriales</taxon>
        <taxon>Atopobiaceae</taxon>
        <taxon>Atopobium</taxon>
    </lineage>
</organism>
<dbReference type="InterPro" id="IPR032466">
    <property type="entry name" value="Metal_Hydrolase"/>
</dbReference>
<dbReference type="Gene3D" id="3.20.20.140">
    <property type="entry name" value="Metal-dependent hydrolases"/>
    <property type="match status" value="1"/>
</dbReference>